<evidence type="ECO:0000313" key="1">
    <source>
        <dbReference type="EMBL" id="CAB4133876.1"/>
    </source>
</evidence>
<accession>A0A6J5LLD7</accession>
<gene>
    <name evidence="1" type="ORF">UFOVP264_50</name>
</gene>
<proteinExistence type="predicted"/>
<protein>
    <submittedName>
        <fullName evidence="1">Uncharacterized protein</fullName>
    </submittedName>
</protein>
<name>A0A6J5LLD7_9CAUD</name>
<dbReference type="EMBL" id="LR796277">
    <property type="protein sequence ID" value="CAB4133876.1"/>
    <property type="molecule type" value="Genomic_DNA"/>
</dbReference>
<sequence length="121" mass="14014">MDSNDGGIYPSCILFYGHHDSGISFVYNCVFKTHLLGEIMENGPQKKPMTNEIEEFMDEFNDLLKKYAVDDVILINFDDNEMGYRQLMKFTKDEEKKYLVMSFSGKDETLCPCCKGKESHQ</sequence>
<reference evidence="1" key="1">
    <citation type="submission" date="2020-04" db="EMBL/GenBank/DDBJ databases">
        <authorList>
            <person name="Chiriac C."/>
            <person name="Salcher M."/>
            <person name="Ghai R."/>
            <person name="Kavagutti S V."/>
        </authorList>
    </citation>
    <scope>NUCLEOTIDE SEQUENCE</scope>
</reference>
<organism evidence="1">
    <name type="scientific">uncultured Caudovirales phage</name>
    <dbReference type="NCBI Taxonomy" id="2100421"/>
    <lineage>
        <taxon>Viruses</taxon>
        <taxon>Duplodnaviria</taxon>
        <taxon>Heunggongvirae</taxon>
        <taxon>Uroviricota</taxon>
        <taxon>Caudoviricetes</taxon>
        <taxon>Peduoviridae</taxon>
        <taxon>Maltschvirus</taxon>
        <taxon>Maltschvirus maltsch</taxon>
    </lineage>
</organism>